<dbReference type="KEGG" id="bbev:BBEV_2342"/>
<dbReference type="AlphaFoldDB" id="A0A1D7QXD3"/>
<reference evidence="2 3" key="1">
    <citation type="submission" date="2015-08" db="EMBL/GenBank/DDBJ databases">
        <title>The complete genome sequence of Bacillus beveridgei MLTeJB.</title>
        <authorList>
            <person name="Hanson T.E."/>
            <person name="Mesa C."/>
            <person name="Basesman S.M."/>
            <person name="Oremland R.S."/>
        </authorList>
    </citation>
    <scope>NUCLEOTIDE SEQUENCE [LARGE SCALE GENOMIC DNA]</scope>
    <source>
        <strain evidence="2 3">MLTeJB</strain>
    </source>
</reference>
<dbReference type="RefSeq" id="WP_069365637.1">
    <property type="nucleotide sequence ID" value="NZ_CP012502.1"/>
</dbReference>
<gene>
    <name evidence="2" type="ORF">BBEV_2342</name>
</gene>
<dbReference type="OrthoDB" id="2870027at2"/>
<dbReference type="Proteomes" id="UP000094463">
    <property type="component" value="Chromosome"/>
</dbReference>
<feature type="region of interest" description="Disordered" evidence="1">
    <location>
        <begin position="266"/>
        <end position="291"/>
    </location>
</feature>
<feature type="compositionally biased region" description="Acidic residues" evidence="1">
    <location>
        <begin position="45"/>
        <end position="58"/>
    </location>
</feature>
<evidence type="ECO:0000313" key="2">
    <source>
        <dbReference type="EMBL" id="AOM83683.1"/>
    </source>
</evidence>
<feature type="compositionally biased region" description="Low complexity" evidence="1">
    <location>
        <begin position="28"/>
        <end position="41"/>
    </location>
</feature>
<name>A0A1D7QXD3_9BACI</name>
<protein>
    <submittedName>
        <fullName evidence="2">Spore germination protein-like</fullName>
    </submittedName>
</protein>
<organism evidence="2 3">
    <name type="scientific">Salisediminibacterium beveridgei</name>
    <dbReference type="NCBI Taxonomy" id="632773"/>
    <lineage>
        <taxon>Bacteria</taxon>
        <taxon>Bacillati</taxon>
        <taxon>Bacillota</taxon>
        <taxon>Bacilli</taxon>
        <taxon>Bacillales</taxon>
        <taxon>Bacillaceae</taxon>
        <taxon>Salisediminibacterium</taxon>
    </lineage>
</organism>
<sequence>MKIISRTLVAGAAIAVMTACNNGDNNEDINVNDGMNDANHNNDAEMNEDNEDDNENNNDDNNMNDMNNNDQDEDNGGEEAETGSNPVENVSHDDGVLSYEYDGTSGEVDAELMETEFGKEIAMPDGMSMEEDEEGTHRIVHLSAEDGSDLEGLHISLREGFNYEGEEILTQQVDTERSAELQGSVLGSAGHVNSFETVHLDDDTPFHFYFHVEGDASEPGHFPESVDGEEYEQFKFYEIVEEGYYYVDVMLPAGSDAEVTGAGLAVASTFSPEGTTLEEDEAEDDGESEEE</sequence>
<evidence type="ECO:0000313" key="3">
    <source>
        <dbReference type="Proteomes" id="UP000094463"/>
    </source>
</evidence>
<feature type="compositionally biased region" description="Acidic residues" evidence="1">
    <location>
        <begin position="70"/>
        <end position="81"/>
    </location>
</feature>
<dbReference type="EMBL" id="CP012502">
    <property type="protein sequence ID" value="AOM83683.1"/>
    <property type="molecule type" value="Genomic_DNA"/>
</dbReference>
<feature type="region of interest" description="Disordered" evidence="1">
    <location>
        <begin position="28"/>
        <end position="98"/>
    </location>
</feature>
<keyword evidence="3" id="KW-1185">Reference proteome</keyword>
<evidence type="ECO:0000256" key="1">
    <source>
        <dbReference type="SAM" id="MobiDB-lite"/>
    </source>
</evidence>
<feature type="compositionally biased region" description="Low complexity" evidence="1">
    <location>
        <begin position="59"/>
        <end position="69"/>
    </location>
</feature>
<accession>A0A1D7QXD3</accession>
<feature type="compositionally biased region" description="Acidic residues" evidence="1">
    <location>
        <begin position="276"/>
        <end position="291"/>
    </location>
</feature>
<dbReference type="PROSITE" id="PS51257">
    <property type="entry name" value="PROKAR_LIPOPROTEIN"/>
    <property type="match status" value="1"/>
</dbReference>
<proteinExistence type="predicted"/>